<feature type="transmembrane region" description="Helical" evidence="12">
    <location>
        <begin position="409"/>
        <end position="426"/>
    </location>
</feature>
<comment type="function">
    <text evidence="11">Mannosyltransferase involved in glycosylphosphatidylinositol-anchor biosynthesis. Transfers the third mannose to Man2-GlcN-acyl-PI during GPI precursor assembly.</text>
</comment>
<evidence type="ECO:0000256" key="5">
    <source>
        <dbReference type="ARBA" id="ARBA00022676"/>
    </source>
</evidence>
<evidence type="ECO:0000256" key="10">
    <source>
        <dbReference type="ARBA" id="ARBA00023136"/>
    </source>
</evidence>
<keyword evidence="16" id="KW-1185">Reference proteome</keyword>
<dbReference type="GO" id="GO:0006506">
    <property type="term" value="P:GPI anchor biosynthetic process"/>
    <property type="evidence" value="ECO:0007669"/>
    <property type="project" value="UniProtKB-UniPathway"/>
</dbReference>
<comment type="subcellular location">
    <subcellularLocation>
        <location evidence="1 12">Endoplasmic reticulum membrane</location>
        <topology evidence="1 12">Multi-pass membrane protein</topology>
    </subcellularLocation>
</comment>
<name>A0A6A6W9U6_9PEZI</name>
<feature type="signal peptide" evidence="14">
    <location>
        <begin position="1"/>
        <end position="23"/>
    </location>
</feature>
<evidence type="ECO:0000256" key="11">
    <source>
        <dbReference type="ARBA" id="ARBA00024708"/>
    </source>
</evidence>
<dbReference type="OrthoDB" id="416834at2759"/>
<organism evidence="15 16">
    <name type="scientific">Pseudovirgaria hyperparasitica</name>
    <dbReference type="NCBI Taxonomy" id="470096"/>
    <lineage>
        <taxon>Eukaryota</taxon>
        <taxon>Fungi</taxon>
        <taxon>Dikarya</taxon>
        <taxon>Ascomycota</taxon>
        <taxon>Pezizomycotina</taxon>
        <taxon>Dothideomycetes</taxon>
        <taxon>Dothideomycetes incertae sedis</taxon>
        <taxon>Acrospermales</taxon>
        <taxon>Acrospermaceae</taxon>
        <taxon>Pseudovirgaria</taxon>
    </lineage>
</organism>
<evidence type="ECO:0000256" key="4">
    <source>
        <dbReference type="ARBA" id="ARBA00022502"/>
    </source>
</evidence>
<dbReference type="Pfam" id="PF03901">
    <property type="entry name" value="Glyco_transf_22"/>
    <property type="match status" value="1"/>
</dbReference>
<evidence type="ECO:0000256" key="2">
    <source>
        <dbReference type="ARBA" id="ARBA00004687"/>
    </source>
</evidence>
<evidence type="ECO:0000313" key="15">
    <source>
        <dbReference type="EMBL" id="KAF2759622.1"/>
    </source>
</evidence>
<feature type="chain" id="PRO_5025551669" description="Mannosyltransferase" evidence="14">
    <location>
        <begin position="24"/>
        <end position="655"/>
    </location>
</feature>
<keyword evidence="7 12" id="KW-0812">Transmembrane</keyword>
<evidence type="ECO:0000256" key="1">
    <source>
        <dbReference type="ARBA" id="ARBA00004477"/>
    </source>
</evidence>
<keyword evidence="14" id="KW-0732">Signal</keyword>
<feature type="transmembrane region" description="Helical" evidence="12">
    <location>
        <begin position="377"/>
        <end position="397"/>
    </location>
</feature>
<keyword evidence="10 12" id="KW-0472">Membrane</keyword>
<dbReference type="GeneID" id="54484711"/>
<evidence type="ECO:0000256" key="3">
    <source>
        <dbReference type="ARBA" id="ARBA00006065"/>
    </source>
</evidence>
<accession>A0A6A6W9U6</accession>
<keyword evidence="9 12" id="KW-1133">Transmembrane helix</keyword>
<dbReference type="EMBL" id="ML996569">
    <property type="protein sequence ID" value="KAF2759622.1"/>
    <property type="molecule type" value="Genomic_DNA"/>
</dbReference>
<keyword evidence="4" id="KW-0337">GPI-anchor biosynthesis</keyword>
<dbReference type="EC" id="2.4.1.-" evidence="12"/>
<feature type="transmembrane region" description="Helical" evidence="12">
    <location>
        <begin position="258"/>
        <end position="281"/>
    </location>
</feature>
<feature type="transmembrane region" description="Helical" evidence="12">
    <location>
        <begin position="352"/>
        <end position="370"/>
    </location>
</feature>
<evidence type="ECO:0000256" key="7">
    <source>
        <dbReference type="ARBA" id="ARBA00022692"/>
    </source>
</evidence>
<feature type="transmembrane region" description="Helical" evidence="12">
    <location>
        <begin position="198"/>
        <end position="222"/>
    </location>
</feature>
<feature type="compositionally biased region" description="Low complexity" evidence="13">
    <location>
        <begin position="551"/>
        <end position="563"/>
    </location>
</feature>
<gene>
    <name evidence="15" type="ORF">EJ05DRAFT_474701</name>
</gene>
<dbReference type="GO" id="GO:0000026">
    <property type="term" value="F:alpha-1,2-mannosyltransferase activity"/>
    <property type="evidence" value="ECO:0007669"/>
    <property type="project" value="TreeGrafter"/>
</dbReference>
<keyword evidence="5 12" id="KW-0328">Glycosyltransferase</keyword>
<comment type="pathway">
    <text evidence="2">Glycolipid biosynthesis; glycosylphosphatidylinositol-anchor biosynthesis.</text>
</comment>
<evidence type="ECO:0000256" key="6">
    <source>
        <dbReference type="ARBA" id="ARBA00022679"/>
    </source>
</evidence>
<evidence type="ECO:0000313" key="16">
    <source>
        <dbReference type="Proteomes" id="UP000799437"/>
    </source>
</evidence>
<dbReference type="PANTHER" id="PTHR22760:SF4">
    <property type="entry name" value="GPI MANNOSYLTRANSFERASE 3"/>
    <property type="match status" value="1"/>
</dbReference>
<evidence type="ECO:0000256" key="12">
    <source>
        <dbReference type="RuleBase" id="RU363075"/>
    </source>
</evidence>
<dbReference type="UniPathway" id="UPA00196"/>
<sequence>MLHPLPTPATLLLLLIGFRLLNALSIRTFFQPDEYYQSLEPAWELAFGHGSGAWITWEWSCRLRSSIHPSIFAAVYRLTASLSTATGIRPVAFRAELLLAAPKLLQALIAAIGDFYTWQLANTVYGFQTSVSTTALLLSIISPWQWFCSTRTLSNCLETTLTTIALSLWPWQRCFTPDHPVGSNLLHNHGNLSRIRGALVLAAVACVLRPTNVLIWLSVAAATLVQASSTDSLVLIRESFLCGSTVLAFSAVSDRLYYGVWTLPAVRFLHFNLAQNLAVFYGKNRSDYYLTEGLPLLLTTALPFAIVGLYWALRSQPYAAIPPASTPKNKHVVPAQATGAVNAEAQSHAQPALTTLAYTVLIVTFVMSMIRHKEVRFLYPLLPALHILAAQPFHAFFFHASPLPNTRRLALFALLSFNIALALYTSQVHQRGVVDVLTYLRARQESPIYARPRLAADADPPPSPPFPFTTASHDPLTVAFLMPCHSTPWRSHLIHAATSAWALSCEPPLDVPLHDRAGYLDEADQFYADPPRWLAANMRRPVGGRLYATDSSSSSSSSSTSTSNADKRGLPAAMGPGAWTGRYAWPECIVMFDILLADVGGVLGAKGYGEVWRGFNSHWHDDWRRRGDVVVWCRAEERGDGGGGGGGPGGSVGET</sequence>
<evidence type="ECO:0000256" key="13">
    <source>
        <dbReference type="SAM" id="MobiDB-lite"/>
    </source>
</evidence>
<feature type="transmembrane region" description="Helical" evidence="12">
    <location>
        <begin position="293"/>
        <end position="313"/>
    </location>
</feature>
<dbReference type="Proteomes" id="UP000799437">
    <property type="component" value="Unassembled WGS sequence"/>
</dbReference>
<evidence type="ECO:0000256" key="8">
    <source>
        <dbReference type="ARBA" id="ARBA00022824"/>
    </source>
</evidence>
<evidence type="ECO:0000256" key="14">
    <source>
        <dbReference type="SAM" id="SignalP"/>
    </source>
</evidence>
<proteinExistence type="inferred from homology"/>
<protein>
    <recommendedName>
        <fullName evidence="12">Mannosyltransferase</fullName>
        <ecNumber evidence="12">2.4.1.-</ecNumber>
    </recommendedName>
</protein>
<evidence type="ECO:0000256" key="9">
    <source>
        <dbReference type="ARBA" id="ARBA00022989"/>
    </source>
</evidence>
<dbReference type="AlphaFoldDB" id="A0A6A6W9U6"/>
<keyword evidence="8 12" id="KW-0256">Endoplasmic reticulum</keyword>
<comment type="similarity">
    <text evidence="3">Belongs to the glycosyltransferase 22 family. PIGB subfamily.</text>
</comment>
<dbReference type="InterPro" id="IPR005599">
    <property type="entry name" value="GPI_mannosylTrfase"/>
</dbReference>
<dbReference type="GO" id="GO:0005789">
    <property type="term" value="C:endoplasmic reticulum membrane"/>
    <property type="evidence" value="ECO:0007669"/>
    <property type="project" value="UniProtKB-SubCell"/>
</dbReference>
<dbReference type="RefSeq" id="XP_033602073.1">
    <property type="nucleotide sequence ID" value="XM_033743657.1"/>
</dbReference>
<keyword evidence="6" id="KW-0808">Transferase</keyword>
<reference evidence="15" key="1">
    <citation type="journal article" date="2020" name="Stud. Mycol.">
        <title>101 Dothideomycetes genomes: a test case for predicting lifestyles and emergence of pathogens.</title>
        <authorList>
            <person name="Haridas S."/>
            <person name="Albert R."/>
            <person name="Binder M."/>
            <person name="Bloem J."/>
            <person name="Labutti K."/>
            <person name="Salamov A."/>
            <person name="Andreopoulos B."/>
            <person name="Baker S."/>
            <person name="Barry K."/>
            <person name="Bills G."/>
            <person name="Bluhm B."/>
            <person name="Cannon C."/>
            <person name="Castanera R."/>
            <person name="Culley D."/>
            <person name="Daum C."/>
            <person name="Ezra D."/>
            <person name="Gonzalez J."/>
            <person name="Henrissat B."/>
            <person name="Kuo A."/>
            <person name="Liang C."/>
            <person name="Lipzen A."/>
            <person name="Lutzoni F."/>
            <person name="Magnuson J."/>
            <person name="Mondo S."/>
            <person name="Nolan M."/>
            <person name="Ohm R."/>
            <person name="Pangilinan J."/>
            <person name="Park H.-J."/>
            <person name="Ramirez L."/>
            <person name="Alfaro M."/>
            <person name="Sun H."/>
            <person name="Tritt A."/>
            <person name="Yoshinaga Y."/>
            <person name="Zwiers L.-H."/>
            <person name="Turgeon B."/>
            <person name="Goodwin S."/>
            <person name="Spatafora J."/>
            <person name="Crous P."/>
            <person name="Grigoriev I."/>
        </authorList>
    </citation>
    <scope>NUCLEOTIDE SEQUENCE</scope>
    <source>
        <strain evidence="15">CBS 121739</strain>
    </source>
</reference>
<feature type="region of interest" description="Disordered" evidence="13">
    <location>
        <begin position="546"/>
        <end position="571"/>
    </location>
</feature>
<dbReference type="PANTHER" id="PTHR22760">
    <property type="entry name" value="GLYCOSYLTRANSFERASE"/>
    <property type="match status" value="1"/>
</dbReference>